<dbReference type="EMBL" id="CAADAN010000027">
    <property type="protein sequence ID" value="VFD36608.1"/>
    <property type="molecule type" value="Genomic_DNA"/>
</dbReference>
<comment type="caution">
    <text evidence="1">The sequence shown here is derived from an EMBL/GenBank/DDBJ whole genome shotgun (WGS) entry which is preliminary data.</text>
</comment>
<reference evidence="1 2" key="1">
    <citation type="submission" date="2019-02" db="EMBL/GenBank/DDBJ databases">
        <authorList>
            <consortium name="Pathogen Informatics"/>
        </authorList>
    </citation>
    <scope>NUCLEOTIDE SEQUENCE [LARGE SCALE GENOMIC DNA]</scope>
    <source>
        <strain evidence="2">clo34</strain>
    </source>
</reference>
<organism evidence="1 2">
    <name type="scientific">Clostridioides difficile</name>
    <name type="common">Peptoclostridium difficile</name>
    <dbReference type="NCBI Taxonomy" id="1496"/>
    <lineage>
        <taxon>Bacteria</taxon>
        <taxon>Bacillati</taxon>
        <taxon>Bacillota</taxon>
        <taxon>Clostridia</taxon>
        <taxon>Peptostreptococcales</taxon>
        <taxon>Peptostreptococcaceae</taxon>
        <taxon>Clostridioides</taxon>
    </lineage>
</organism>
<evidence type="ECO:0000313" key="1">
    <source>
        <dbReference type="EMBL" id="VFD36608.1"/>
    </source>
</evidence>
<proteinExistence type="predicted"/>
<evidence type="ECO:0000313" key="2">
    <source>
        <dbReference type="Proteomes" id="UP000411588"/>
    </source>
</evidence>
<sequence length="118" mass="13324">MTDADILAYTYFEKMTIKRYTSVRNEETGVTENDEQGIIIAENAPCAVSQGTIPSLLDTEIANIVITHELYCRPNIDLKAGDILEVTFKNGDIKTFIASEYSYYDSHLQVPITLKERI</sequence>
<gene>
    <name evidence="1" type="ORF">SAMEA1402399_04055</name>
</gene>
<accession>A0AB74QJG2</accession>
<dbReference type="AlphaFoldDB" id="A0AB74QJG2"/>
<dbReference type="Proteomes" id="UP000411588">
    <property type="component" value="Unassembled WGS sequence"/>
</dbReference>
<protein>
    <submittedName>
        <fullName evidence="1">Phage protein</fullName>
    </submittedName>
</protein>
<dbReference type="RefSeq" id="WP_074134561.1">
    <property type="nucleotide sequence ID" value="NZ_CAAJVD010000006.1"/>
</dbReference>
<name>A0AB74QJG2_CLODI</name>